<dbReference type="RefSeq" id="WP_034792346.1">
    <property type="nucleotide sequence ID" value="NZ_JMPJ01000064.1"/>
</dbReference>
<dbReference type="GeneID" id="78382550"/>
<reference evidence="1 2" key="1">
    <citation type="submission" date="2014-05" db="EMBL/GenBank/DDBJ databases">
        <title>ATOL: Assembling a taxonomically balanced genome-scale reconstruction of the evolutionary history of the Enterobacteriaceae.</title>
        <authorList>
            <person name="Plunkett G.III."/>
            <person name="Neeno-Eckwall E.C."/>
            <person name="Glasner J.D."/>
            <person name="Perna N.T."/>
        </authorList>
    </citation>
    <scope>NUCLEOTIDE SEQUENCE [LARGE SCALE GENOMIC DNA]</scope>
    <source>
        <strain evidence="1 2">ATCC 33852</strain>
    </source>
</reference>
<dbReference type="STRING" id="910964.GEAM_2717"/>
<keyword evidence="2" id="KW-1185">Reference proteome</keyword>
<dbReference type="AlphaFoldDB" id="A0A085G770"/>
<organism evidence="1 2">
    <name type="scientific">Ewingella americana (strain ATCC 33852 / DSM 4580 / CCUG 14506 / JCM 5911 / LMG 7869 / NCTC 12157 / CDC 1468-78)</name>
    <dbReference type="NCBI Taxonomy" id="910964"/>
    <lineage>
        <taxon>Bacteria</taxon>
        <taxon>Pseudomonadati</taxon>
        <taxon>Pseudomonadota</taxon>
        <taxon>Gammaproteobacteria</taxon>
        <taxon>Enterobacterales</taxon>
        <taxon>Yersiniaceae</taxon>
        <taxon>Ewingella</taxon>
    </lineage>
</organism>
<sequence length="82" mass="8369">MTRNEKQSSESVARLAAETLNNSKASSLEKSLAGSVLSQASSKNQTGAEMEAIASKALKSASSSEVAKTLAGSVIAQANKAR</sequence>
<protein>
    <submittedName>
        <fullName evidence="1">Uncharacterized protein</fullName>
    </submittedName>
</protein>
<name>A0A085G770_EWIA3</name>
<proteinExistence type="predicted"/>
<comment type="caution">
    <text evidence="1">The sequence shown here is derived from an EMBL/GenBank/DDBJ whole genome shotgun (WGS) entry which is preliminary data.</text>
</comment>
<dbReference type="eggNOG" id="ENOG5032Y6F">
    <property type="taxonomic scope" value="Bacteria"/>
</dbReference>
<evidence type="ECO:0000313" key="1">
    <source>
        <dbReference type="EMBL" id="KFC79565.1"/>
    </source>
</evidence>
<dbReference type="Proteomes" id="UP000028640">
    <property type="component" value="Unassembled WGS sequence"/>
</dbReference>
<accession>A0A085G770</accession>
<dbReference type="EMBL" id="JMPJ01000064">
    <property type="protein sequence ID" value="KFC79565.1"/>
    <property type="molecule type" value="Genomic_DNA"/>
</dbReference>
<evidence type="ECO:0000313" key="2">
    <source>
        <dbReference type="Proteomes" id="UP000028640"/>
    </source>
</evidence>
<gene>
    <name evidence="1" type="ORF">GEAM_2717</name>
</gene>